<evidence type="ECO:0000313" key="7">
    <source>
        <dbReference type="EMBL" id="SPO04544.1"/>
    </source>
</evidence>
<dbReference type="Proteomes" id="UP001187682">
    <property type="component" value="Unassembled WGS sequence"/>
</dbReference>
<gene>
    <name evidence="7" type="ORF">DNG_07229</name>
</gene>
<comment type="function">
    <text evidence="3">Regulates mitochondrial small subunit maturation by controlling 15S rRNA 5'-end processing. Localizes to the 5' precursor of the 15S rRNA in a position that is subsequently occupied by mS47 in the mature yeast mtSSU. Uses structure and sequence-specific RNA recognition, binding to a single-stranded region of the precursor and specifically recognizing bases -6 to -1. The exchange of Ccm1 for mS47 is coupled to the irreversible removal of precursor rRNA that is accompanied by conformational changes of the mitoribosomal proteins uS5m and mS26. These conformational changes signal completion of 5'-end rRNA processing through protection of the mature 5'-end of the 15S rRNA and stabilization of mS47. The removal of the 5' precursor together with the dissociation of Ccm1 may be catalyzed by the 5'-3' exoribonuclease Pet127. Involved in the specific removal of group I introns in mitochondrial encoded transcripts.</text>
</comment>
<evidence type="ECO:0000256" key="2">
    <source>
        <dbReference type="ARBA" id="ARBA00022737"/>
    </source>
</evidence>
<proteinExistence type="inferred from homology"/>
<keyword evidence="8" id="KW-1185">Reference proteome</keyword>
<evidence type="ECO:0000256" key="1">
    <source>
        <dbReference type="ARBA" id="ARBA00006192"/>
    </source>
</evidence>
<evidence type="ECO:0000256" key="3">
    <source>
        <dbReference type="ARBA" id="ARBA00044493"/>
    </source>
</evidence>
<evidence type="ECO:0000256" key="4">
    <source>
        <dbReference type="ARBA" id="ARBA00044511"/>
    </source>
</evidence>
<feature type="region of interest" description="Disordered" evidence="6">
    <location>
        <begin position="624"/>
        <end position="647"/>
    </location>
</feature>
<dbReference type="Pfam" id="PF01535">
    <property type="entry name" value="PPR"/>
    <property type="match status" value="1"/>
</dbReference>
<feature type="repeat" description="PPR" evidence="5">
    <location>
        <begin position="533"/>
        <end position="567"/>
    </location>
</feature>
<dbReference type="Gene3D" id="1.25.40.10">
    <property type="entry name" value="Tetratricopeptide repeat domain"/>
    <property type="match status" value="3"/>
</dbReference>
<reference evidence="7" key="1">
    <citation type="submission" date="2018-03" db="EMBL/GenBank/DDBJ databases">
        <authorList>
            <person name="Guldener U."/>
        </authorList>
    </citation>
    <scope>NUCLEOTIDE SEQUENCE</scope>
</reference>
<dbReference type="PANTHER" id="PTHR47447">
    <property type="entry name" value="OS03G0856100 PROTEIN"/>
    <property type="match status" value="1"/>
</dbReference>
<dbReference type="InterPro" id="IPR011990">
    <property type="entry name" value="TPR-like_helical_dom_sf"/>
</dbReference>
<feature type="region of interest" description="Disordered" evidence="6">
    <location>
        <begin position="35"/>
        <end position="54"/>
    </location>
</feature>
<dbReference type="PANTHER" id="PTHR47447:SF17">
    <property type="entry name" value="OS12G0638900 PROTEIN"/>
    <property type="match status" value="1"/>
</dbReference>
<sequence>MPVPEACLRTRRLLTAHRRAPFLLTRVGSRRGVITIPPSIPPRATTPSTVAAGAKSKWDRHDRGVALFRNVVEGAQEGDEGASYSAAERIAEVTFLLKSGQMTPGRAWAVLKGEVVPGIKPGEDVAPAVRTLLEVLMGARREGAKRPEDMPSSAELARMYLDVGRGRNLRPLVRLMTATLETIYKEAATRGEEETRAMVEDVVGLWVAIFTSTGKSAARHPARIQLPSLKSPKIQQLIRRPDPFASVIRATMPHIPPTQLTGMTAALLTTFVLIEDAGLRSSETAKPLAPLLTFTEQLMGYVWARPDEEALREFDGQSETLRAYVTPRLHIHRHLSRGFRSRDPDSIRQTWASLSAQIEADDDSGALEGDPGRRRRYAELLDYCVFIWCALGRGDIDAVLGFMGRRGFGYTLRTYTSMMEGWKQARKPRNIELLWTRLAQDGVPLDSVIWSARISALMTCGLEKPAVRALFEMGQFWDDAAKAGGKAPTGRPPPVKPDIGPVNAALTGVLRSKGVKAAPPILAWAAKYDIEPDIVTYNMLLRSMLREGLAAESDALLREMNTRGVAADAATFTIIVEEVLGAAADEGEERKVEAVRGIFAAIEASGQKAKGATYAKMIHVLLGRPSGESSSQPPATPDPAREGGEPSGAAVRAVLAHMRRSGLHPSSHIFTIIADHHLSRGDVSAVREMISSWGLGGGPGADRVDGVFWEVVVRGYARAGLASEAKAVFFSLRRETRVTLSVLDQLLVALLEEGDTEGARELVRAVRERMGGPAGGGGGGVEGDEERERYMKHHFWHVVAENGLDVDQI</sequence>
<dbReference type="NCBIfam" id="TIGR00756">
    <property type="entry name" value="PPR"/>
    <property type="match status" value="1"/>
</dbReference>
<evidence type="ECO:0000313" key="8">
    <source>
        <dbReference type="Proteomes" id="UP001187682"/>
    </source>
</evidence>
<evidence type="ECO:0000256" key="6">
    <source>
        <dbReference type="SAM" id="MobiDB-lite"/>
    </source>
</evidence>
<protein>
    <submittedName>
        <fullName evidence="7">Uncharacterized protein</fullName>
    </submittedName>
</protein>
<comment type="subunit">
    <text evidence="4">Binds to mitochondrial small subunit 15S rRNA.</text>
</comment>
<comment type="caution">
    <text evidence="7">The sequence shown here is derived from an EMBL/GenBank/DDBJ whole genome shotgun (WGS) entry which is preliminary data.</text>
</comment>
<name>A0AAE8SXA8_9PEZI</name>
<keyword evidence="2" id="KW-0677">Repeat</keyword>
<dbReference type="AlphaFoldDB" id="A0AAE8SXA8"/>
<dbReference type="PROSITE" id="PS51375">
    <property type="entry name" value="PPR"/>
    <property type="match status" value="1"/>
</dbReference>
<comment type="similarity">
    <text evidence="1">Belongs to the CCM1 family.</text>
</comment>
<dbReference type="InterPro" id="IPR002885">
    <property type="entry name" value="PPR_rpt"/>
</dbReference>
<evidence type="ECO:0000256" key="5">
    <source>
        <dbReference type="PROSITE-ProRule" id="PRU00708"/>
    </source>
</evidence>
<accession>A0AAE8SXA8</accession>
<dbReference type="Pfam" id="PF13041">
    <property type="entry name" value="PPR_2"/>
    <property type="match status" value="1"/>
</dbReference>
<dbReference type="EMBL" id="ONZQ02000010">
    <property type="protein sequence ID" value="SPO04544.1"/>
    <property type="molecule type" value="Genomic_DNA"/>
</dbReference>
<organism evidence="7 8">
    <name type="scientific">Cephalotrichum gorgonifer</name>
    <dbReference type="NCBI Taxonomy" id="2041049"/>
    <lineage>
        <taxon>Eukaryota</taxon>
        <taxon>Fungi</taxon>
        <taxon>Dikarya</taxon>
        <taxon>Ascomycota</taxon>
        <taxon>Pezizomycotina</taxon>
        <taxon>Sordariomycetes</taxon>
        <taxon>Hypocreomycetidae</taxon>
        <taxon>Microascales</taxon>
        <taxon>Microascaceae</taxon>
        <taxon>Cephalotrichum</taxon>
    </lineage>
</organism>